<dbReference type="InterPro" id="IPR001750">
    <property type="entry name" value="ND/Mrp_TM"/>
</dbReference>
<dbReference type="EMBL" id="JABUKG010000015">
    <property type="protein sequence ID" value="MBY6322017.1"/>
    <property type="molecule type" value="Genomic_DNA"/>
</dbReference>
<dbReference type="Proteomes" id="UP001520140">
    <property type="component" value="Unassembled WGS sequence"/>
</dbReference>
<feature type="transmembrane region" description="Helical" evidence="8">
    <location>
        <begin position="103"/>
        <end position="121"/>
    </location>
</feature>
<dbReference type="Pfam" id="PF00361">
    <property type="entry name" value="Proton_antipo_M"/>
    <property type="match status" value="1"/>
</dbReference>
<dbReference type="PANTHER" id="PTHR42682:SF3">
    <property type="entry name" value="FORMATE HYDROGENLYASE SUBUNIT 3-RELATED"/>
    <property type="match status" value="1"/>
</dbReference>
<feature type="transmembrane region" description="Helical" evidence="8">
    <location>
        <begin position="354"/>
        <end position="372"/>
    </location>
</feature>
<evidence type="ECO:0000256" key="3">
    <source>
        <dbReference type="ARBA" id="ARBA00022692"/>
    </source>
</evidence>
<feature type="transmembrane region" description="Helical" evidence="8">
    <location>
        <begin position="156"/>
        <end position="178"/>
    </location>
</feature>
<feature type="transmembrane region" description="Helical" evidence="8">
    <location>
        <begin position="470"/>
        <end position="488"/>
    </location>
</feature>
<name>A0ABS7NWE1_9NOCA</name>
<keyword evidence="3 7" id="KW-0812">Transmembrane</keyword>
<evidence type="ECO:0000256" key="7">
    <source>
        <dbReference type="RuleBase" id="RU000320"/>
    </source>
</evidence>
<evidence type="ECO:0000256" key="8">
    <source>
        <dbReference type="SAM" id="Phobius"/>
    </source>
</evidence>
<evidence type="ECO:0000313" key="11">
    <source>
        <dbReference type="Proteomes" id="UP001520140"/>
    </source>
</evidence>
<gene>
    <name evidence="10" type="ORF">HQ605_14415</name>
</gene>
<keyword evidence="2" id="KW-1003">Cell membrane</keyword>
<dbReference type="InterPro" id="IPR052175">
    <property type="entry name" value="ComplexI-like_HydComp"/>
</dbReference>
<feature type="transmembrane region" description="Helical" evidence="8">
    <location>
        <begin position="127"/>
        <end position="144"/>
    </location>
</feature>
<comment type="caution">
    <text evidence="10">The sequence shown here is derived from an EMBL/GenBank/DDBJ whole genome shotgun (WGS) entry which is preliminary data.</text>
</comment>
<feature type="transmembrane region" description="Helical" evidence="8">
    <location>
        <begin position="563"/>
        <end position="583"/>
    </location>
</feature>
<feature type="transmembrane region" description="Helical" evidence="8">
    <location>
        <begin position="78"/>
        <end position="96"/>
    </location>
</feature>
<feature type="transmembrane region" description="Helical" evidence="8">
    <location>
        <begin position="289"/>
        <end position="310"/>
    </location>
</feature>
<evidence type="ECO:0000256" key="4">
    <source>
        <dbReference type="ARBA" id="ARBA00022989"/>
    </source>
</evidence>
<feature type="transmembrane region" description="Helical" evidence="8">
    <location>
        <begin position="232"/>
        <end position="254"/>
    </location>
</feature>
<evidence type="ECO:0000259" key="9">
    <source>
        <dbReference type="Pfam" id="PF00361"/>
    </source>
</evidence>
<keyword evidence="6 8" id="KW-0472">Membrane</keyword>
<evidence type="ECO:0000256" key="6">
    <source>
        <dbReference type="ARBA" id="ARBA00023136"/>
    </source>
</evidence>
<proteinExistence type="predicted"/>
<feature type="transmembrane region" description="Helical" evidence="8">
    <location>
        <begin position="430"/>
        <end position="450"/>
    </location>
</feature>
<evidence type="ECO:0000256" key="5">
    <source>
        <dbReference type="ARBA" id="ARBA00023002"/>
    </source>
</evidence>
<accession>A0ABS7NWE1</accession>
<organism evidence="10 11">
    <name type="scientific">Rhodococcoides kroppenstedtii</name>
    <dbReference type="NCBI Taxonomy" id="293050"/>
    <lineage>
        <taxon>Bacteria</taxon>
        <taxon>Bacillati</taxon>
        <taxon>Actinomycetota</taxon>
        <taxon>Actinomycetes</taxon>
        <taxon>Mycobacteriales</taxon>
        <taxon>Nocardiaceae</taxon>
        <taxon>Rhodococcoides</taxon>
    </lineage>
</organism>
<keyword evidence="5" id="KW-0560">Oxidoreductase</keyword>
<feature type="transmembrane region" description="Helical" evidence="8">
    <location>
        <begin position="260"/>
        <end position="282"/>
    </location>
</feature>
<dbReference type="PRINTS" id="PR01437">
    <property type="entry name" value="NUOXDRDTASE4"/>
</dbReference>
<keyword evidence="11" id="KW-1185">Reference proteome</keyword>
<feature type="transmembrane region" description="Helical" evidence="8">
    <location>
        <begin position="6"/>
        <end position="25"/>
    </location>
</feature>
<dbReference type="InterPro" id="IPR003918">
    <property type="entry name" value="NADH_UbQ_OxRdtase"/>
</dbReference>
<protein>
    <submittedName>
        <fullName evidence="10">Formate hydrogenlyase</fullName>
    </submittedName>
</protein>
<keyword evidence="4 8" id="KW-1133">Transmembrane helix</keyword>
<dbReference type="PANTHER" id="PTHR42682">
    <property type="entry name" value="HYDROGENASE-4 COMPONENT F"/>
    <property type="match status" value="1"/>
</dbReference>
<evidence type="ECO:0000256" key="1">
    <source>
        <dbReference type="ARBA" id="ARBA00004651"/>
    </source>
</evidence>
<feature type="transmembrane region" description="Helical" evidence="8">
    <location>
        <begin position="398"/>
        <end position="418"/>
    </location>
</feature>
<evidence type="ECO:0000313" key="10">
    <source>
        <dbReference type="EMBL" id="MBY6322017.1"/>
    </source>
</evidence>
<feature type="transmembrane region" description="Helical" evidence="8">
    <location>
        <begin position="37"/>
        <end position="58"/>
    </location>
</feature>
<comment type="subcellular location">
    <subcellularLocation>
        <location evidence="1">Cell membrane</location>
        <topology evidence="1">Multi-pass membrane protein</topology>
    </subcellularLocation>
    <subcellularLocation>
        <location evidence="7">Membrane</location>
        <topology evidence="7">Multi-pass membrane protein</topology>
    </subcellularLocation>
</comment>
<evidence type="ECO:0000256" key="2">
    <source>
        <dbReference type="ARBA" id="ARBA00022475"/>
    </source>
</evidence>
<feature type="transmembrane region" description="Helical" evidence="8">
    <location>
        <begin position="198"/>
        <end position="220"/>
    </location>
</feature>
<feature type="transmembrane region" description="Helical" evidence="8">
    <location>
        <begin position="322"/>
        <end position="342"/>
    </location>
</feature>
<sequence length="584" mass="59407">MSTLAAVLWIAAVSLPALVVLALLVAPVRRRRPLVTVAPIAVAPAGLLALLGPSAGSVDVPWLLLGTSLTVTPLGRPLLLLAVVLYAGALAAVAAGGPDRRHLLTGFLLVAFVGNAGVFVAADTVTFYLSFALMSVAAFGCVVHTRSESARRAGRVYLALTMLSELAVLCGLVLVVNAGGREVVDAPAAVAASEHRPAILALLLIGFGIKAGTVPLHVWLPLAHPAAPPPASAVLSGAMVKAGLFGWLTFLPLGEVALPGWGTTLVVLALVGAFAALPLGVLHADPKVPLAYSTISQMGFLAVLVGIALTQPELADVCALAAVVYAVHHGVAKGGLFLGVSVWQRHGAGRARPLVLAVLAVLALAVAGAPFGSGSVAKYAAKEAVAPASLGGVELVDLLPWVGTVSTLLLARAGWVLLRGRTGPARRVDVSLVSWCLLTVAGTVATWALADRWSDVVTVPGLDLVTLWDATWPILIGLVIAAVVGILAEREFLPPRLAHPDGSLIPAGDLAVPEERIAGRAARALVTVGAGRSAAVGARLVDAVGPLRRSTVVDDAERGLSRWAISGAAVVTVAALAVLLVVIA</sequence>
<reference evidence="10 11" key="1">
    <citation type="submission" date="2020-06" db="EMBL/GenBank/DDBJ databases">
        <title>Taxonomy, biology and ecology of Rhodococcus bacteria occurring in California pistachio and other woody hosts as revealed by genome sequence analyses.</title>
        <authorList>
            <person name="Gai Y."/>
            <person name="Riely B."/>
        </authorList>
    </citation>
    <scope>NUCLEOTIDE SEQUENCE [LARGE SCALE GENOMIC DNA]</scope>
    <source>
        <strain evidence="10 11">BP-284</strain>
    </source>
</reference>
<feature type="domain" description="NADH:quinone oxidoreductase/Mrp antiporter transmembrane" evidence="9">
    <location>
        <begin position="121"/>
        <end position="379"/>
    </location>
</feature>